<feature type="compositionally biased region" description="Basic residues" evidence="12">
    <location>
        <begin position="283"/>
        <end position="293"/>
    </location>
</feature>
<feature type="region of interest" description="Disordered" evidence="12">
    <location>
        <begin position="189"/>
        <end position="349"/>
    </location>
</feature>
<feature type="region of interest" description="Disordered" evidence="12">
    <location>
        <begin position="500"/>
        <end position="565"/>
    </location>
</feature>
<dbReference type="InterPro" id="IPR050629">
    <property type="entry name" value="STE20/SPS1-PAK"/>
</dbReference>
<feature type="compositionally biased region" description="Basic and acidic residues" evidence="12">
    <location>
        <begin position="537"/>
        <end position="554"/>
    </location>
</feature>
<comment type="caution">
    <text evidence="14">The sequence shown here is derived from an EMBL/GenBank/DDBJ whole genome shotgun (WGS) entry which is preliminary data.</text>
</comment>
<dbReference type="PROSITE" id="PS50011">
    <property type="entry name" value="PROTEIN_KINASE_DOM"/>
    <property type="match status" value="1"/>
</dbReference>
<dbReference type="EC" id="2.7.11.1" evidence="2"/>
<keyword evidence="6" id="KW-0418">Kinase</keyword>
<evidence type="ECO:0000256" key="11">
    <source>
        <dbReference type="PROSITE-ProRule" id="PRU10141"/>
    </source>
</evidence>
<dbReference type="Proteomes" id="UP001642464">
    <property type="component" value="Unassembled WGS sequence"/>
</dbReference>
<keyword evidence="4" id="KW-0808">Transferase</keyword>
<evidence type="ECO:0000256" key="9">
    <source>
        <dbReference type="ARBA" id="ARBA00048679"/>
    </source>
</evidence>
<reference evidence="14 15" key="1">
    <citation type="submission" date="2024-02" db="EMBL/GenBank/DDBJ databases">
        <authorList>
            <person name="Chen Y."/>
            <person name="Shah S."/>
            <person name="Dougan E. K."/>
            <person name="Thang M."/>
            <person name="Chan C."/>
        </authorList>
    </citation>
    <scope>NUCLEOTIDE SEQUENCE [LARGE SCALE GENOMIC DNA]</scope>
</reference>
<evidence type="ECO:0000256" key="10">
    <source>
        <dbReference type="PROSITE-ProRule" id="PRU00023"/>
    </source>
</evidence>
<dbReference type="SMART" id="SM00220">
    <property type="entry name" value="S_TKc"/>
    <property type="match status" value="1"/>
</dbReference>
<evidence type="ECO:0000313" key="14">
    <source>
        <dbReference type="EMBL" id="CAK9115101.1"/>
    </source>
</evidence>
<sequence>MGSGDFASACDLVRSARCEASVRLCTKEGWSALHLAAAQGAAEVCLQLLECPFFTQISEPDYEAMPQTHARRLGPVYDDGGDPQGTVVLWVKRLFAPGETGRTLHGDVVTATDPYYRWWLASPDGAVTTVDGAYRICKGPPAECKGGTGEHVVHLGKWRQWKEEELVDNSGGILDEDTDGHVQAYFKRVPKEGPGAGGAGDLPWDDPGDDEEDGEEEKGKSAPGPSGKEKAAMKRTTERKGSEEELVKKKKRLTELARDLKALKAEVKAAEVTEEEKKGAGKKEKKGRKRTKSGKGSPPFSGEMRGSARKVKTSPEPGGSSSEPDSDEGSSSDKSSGSEAEDDSESDFQKAPAGMTLFLKLQRYAQRHPGRLAARLLHTMGVAGRVPVGALRQKGKSILKNIEANAVSYYNVALVPNLKAKWTPRSGRELKYLTILLDLLVENKSAQAADIIAQRIKALEKSVQDNNSWVRARFLELVEPDDVALLDRGEEAMIQKELEREEKLRGPSEWKGKGRCREEVDGGALANRIPAEPSEPPDPRGELQRKRKSEKDVESPEGEVASSEEYEIEEEALNRLWKKHRQKFERKMAGFLAEERDALEVAWHVLENAGHLRTKFGRFRTTLGQKATAQDAPEGPDLLPISLDALELRRDIQSEVRAWVILMAWALNFLYCTGWEQPRHMDHPGKLTTAQTKMVDQHLVPAVRRMCPKGLKIPSYQKLKEQLQKKGYGDESTLPYVGQVGLCELEAEGAIVIDSEDLQSAFNLFEMPRGWRGMFVYRKQVRGGVLGLPHDEMTWVSLRTVPMGWLSAVGIVQQAIRTLAFEEAGLPRQFEIQKNKELPEGERFLLYLDSVDQLRPVSQAMRKVVEGQASPEHQRFEEACRRCGLPTNMSKRLAGALRGTLQGGLLDGEAGVFMLHPDKGAFTIGACMCLLGSRTWETRVVAGLTGRLAFAGAFRRPAMSLMSEVFHYFGSKPTSKVAKDDAYDEVLLAMALLPLSFTNLKASICGRIYATDASPMGAGSCVAERFKRPFGTTSPNDLVCGVCRTELTDETARGEDLACPAMCGCKLCSLECCLRHAPYCPHQAVGVPLFSERYSGPEARLSRTMFKAGFRVVDPIDYKWGSTMDVFTERGKEWWAHADASDPTLEHHAPDSKTFSRARGRPYQFAGKWYEGPVALRDESHVMGFTYLAAHEAAAVRKGNKMAMRSIARCRTLHEEGRFFTLDHPRRSWMWYTKPAIDLAGLPGVRMAIFSHCCYGGRRKKWTSLLTNSETIYQALHKPVCPHGDYWDQQLGQVVFPMEQEATYPWGLCEEYAKAAVNLMNLSEHREEALAEVRKVKIREDLMKYDRLQSPGLQEKVVSGILHMERTMQIGFEKAHLQQLLRLGHYRGTDVRLAVEEQGGRQLFPYPAYRWLWRDVLSFRWRQEGHINELEFQAFLAHIRRVLREPDMRHKRVFVVVDSQVLYYALGKGQAIPMPANVVLALAGAALEALRLLLDTLNLASVGFTAYSIRAQQHFIEQPRLAKASRSGPWGRVGSQISMGEACFVLLEHPNFTMVNSQDFQQRTALHLAAEHGQVKAAEVLLKHARFTSAGKCQRDGMTALHVAANGGLRTQTGSAMDRGEDMEFVHELIQQLEDEDVMPSLHDLLHDNNLASTPFPSPSTPRVASGWSSFGFLEDVASGLLEEEMESTEEGCSGGYAKTTNLLGSGTYGTVYEAEKKIDEKWYKKRQRQRGFALKIAKEDRHSIRSVQKEMAVLDDVGTCEGVLPMIDKSPCVDGKKMPNSYVTKMYAGDLHQWWKATPIMTRVHCYRTVFNQVATGLNCMFDRGWIHDDIKAANILYEGIDAKGCPEGLALADFGLAVQIGKPISAFNEEDYMSAFYIVESLFYGMKDPLKIVQSFTLQNGRSVLMPTADPKIDLCSLAFMIYRIWNKYEEPGLQKKLGAGACGPMGPGRTKLLP</sequence>
<keyword evidence="7 11" id="KW-0067">ATP-binding</keyword>
<comment type="catalytic activity">
    <reaction evidence="8">
        <text>L-threonyl-[protein] + ATP = O-phospho-L-threonyl-[protein] + ADP + H(+)</text>
        <dbReference type="Rhea" id="RHEA:46608"/>
        <dbReference type="Rhea" id="RHEA-COMP:11060"/>
        <dbReference type="Rhea" id="RHEA-COMP:11605"/>
        <dbReference type="ChEBI" id="CHEBI:15378"/>
        <dbReference type="ChEBI" id="CHEBI:30013"/>
        <dbReference type="ChEBI" id="CHEBI:30616"/>
        <dbReference type="ChEBI" id="CHEBI:61977"/>
        <dbReference type="ChEBI" id="CHEBI:456216"/>
        <dbReference type="EC" id="2.7.11.1"/>
    </reaction>
</comment>
<gene>
    <name evidence="14" type="ORF">SCF082_LOCUS53285</name>
</gene>
<dbReference type="SUPFAM" id="SSF56112">
    <property type="entry name" value="Protein kinase-like (PK-like)"/>
    <property type="match status" value="1"/>
</dbReference>
<dbReference type="InterPro" id="IPR036770">
    <property type="entry name" value="Ankyrin_rpt-contain_sf"/>
</dbReference>
<dbReference type="PANTHER" id="PTHR48012">
    <property type="entry name" value="STERILE20-LIKE KINASE, ISOFORM B-RELATED"/>
    <property type="match status" value="1"/>
</dbReference>
<dbReference type="InterPro" id="IPR000719">
    <property type="entry name" value="Prot_kinase_dom"/>
</dbReference>
<feature type="compositionally biased region" description="Low complexity" evidence="12">
    <location>
        <begin position="314"/>
        <end position="323"/>
    </location>
</feature>
<dbReference type="Gene3D" id="1.25.40.20">
    <property type="entry name" value="Ankyrin repeat-containing domain"/>
    <property type="match status" value="1"/>
</dbReference>
<feature type="repeat" description="ANK" evidence="10">
    <location>
        <begin position="1561"/>
        <end position="1584"/>
    </location>
</feature>
<keyword evidence="15" id="KW-1185">Reference proteome</keyword>
<keyword evidence="5 11" id="KW-0547">Nucleotide-binding</keyword>
<dbReference type="EMBL" id="CAXAMM010044550">
    <property type="protein sequence ID" value="CAK9115101.1"/>
    <property type="molecule type" value="Genomic_DNA"/>
</dbReference>
<feature type="compositionally biased region" description="Acidic residues" evidence="12">
    <location>
        <begin position="203"/>
        <end position="216"/>
    </location>
</feature>
<dbReference type="SUPFAM" id="SSF48403">
    <property type="entry name" value="Ankyrin repeat"/>
    <property type="match status" value="1"/>
</dbReference>
<dbReference type="InterPro" id="IPR011009">
    <property type="entry name" value="Kinase-like_dom_sf"/>
</dbReference>
<organism evidence="14 15">
    <name type="scientific">Durusdinium trenchii</name>
    <dbReference type="NCBI Taxonomy" id="1381693"/>
    <lineage>
        <taxon>Eukaryota</taxon>
        <taxon>Sar</taxon>
        <taxon>Alveolata</taxon>
        <taxon>Dinophyceae</taxon>
        <taxon>Suessiales</taxon>
        <taxon>Symbiodiniaceae</taxon>
        <taxon>Durusdinium</taxon>
    </lineage>
</organism>
<evidence type="ECO:0000259" key="13">
    <source>
        <dbReference type="PROSITE" id="PS50011"/>
    </source>
</evidence>
<feature type="binding site" evidence="11">
    <location>
        <position position="1736"/>
    </location>
    <ligand>
        <name>ATP</name>
        <dbReference type="ChEBI" id="CHEBI:30616"/>
    </ligand>
</feature>
<dbReference type="PANTHER" id="PTHR48012:SF10">
    <property type="entry name" value="FI20177P1"/>
    <property type="match status" value="1"/>
</dbReference>
<proteinExistence type="inferred from homology"/>
<evidence type="ECO:0000256" key="8">
    <source>
        <dbReference type="ARBA" id="ARBA00047899"/>
    </source>
</evidence>
<protein>
    <recommendedName>
        <fullName evidence="2">non-specific serine/threonine protein kinase</fullName>
        <ecNumber evidence="2">2.7.11.1</ecNumber>
    </recommendedName>
</protein>
<dbReference type="PROSITE" id="PS00107">
    <property type="entry name" value="PROTEIN_KINASE_ATP"/>
    <property type="match status" value="1"/>
</dbReference>
<dbReference type="Gene3D" id="1.10.510.10">
    <property type="entry name" value="Transferase(Phosphotransferase) domain 1"/>
    <property type="match status" value="1"/>
</dbReference>
<dbReference type="InterPro" id="IPR017441">
    <property type="entry name" value="Protein_kinase_ATP_BS"/>
</dbReference>
<dbReference type="SMART" id="SM00248">
    <property type="entry name" value="ANK"/>
    <property type="match status" value="3"/>
</dbReference>
<evidence type="ECO:0000256" key="5">
    <source>
        <dbReference type="ARBA" id="ARBA00022741"/>
    </source>
</evidence>
<comment type="catalytic activity">
    <reaction evidence="9">
        <text>L-seryl-[protein] + ATP = O-phospho-L-seryl-[protein] + ADP + H(+)</text>
        <dbReference type="Rhea" id="RHEA:17989"/>
        <dbReference type="Rhea" id="RHEA-COMP:9863"/>
        <dbReference type="Rhea" id="RHEA-COMP:11604"/>
        <dbReference type="ChEBI" id="CHEBI:15378"/>
        <dbReference type="ChEBI" id="CHEBI:29999"/>
        <dbReference type="ChEBI" id="CHEBI:30616"/>
        <dbReference type="ChEBI" id="CHEBI:83421"/>
        <dbReference type="ChEBI" id="CHEBI:456216"/>
        <dbReference type="EC" id="2.7.11.1"/>
    </reaction>
</comment>
<dbReference type="PROSITE" id="PS50088">
    <property type="entry name" value="ANK_REPEAT"/>
    <property type="match status" value="1"/>
</dbReference>
<feature type="compositionally biased region" description="Basic and acidic residues" evidence="12">
    <location>
        <begin position="227"/>
        <end position="282"/>
    </location>
</feature>
<feature type="domain" description="Protein kinase" evidence="13">
    <location>
        <begin position="1698"/>
        <end position="1957"/>
    </location>
</feature>
<evidence type="ECO:0000256" key="12">
    <source>
        <dbReference type="SAM" id="MobiDB-lite"/>
    </source>
</evidence>
<name>A0ABP0SRS3_9DINO</name>
<evidence type="ECO:0000313" key="15">
    <source>
        <dbReference type="Proteomes" id="UP001642464"/>
    </source>
</evidence>
<evidence type="ECO:0000256" key="2">
    <source>
        <dbReference type="ARBA" id="ARBA00012513"/>
    </source>
</evidence>
<dbReference type="PROSITE" id="PS50297">
    <property type="entry name" value="ANK_REP_REGION"/>
    <property type="match status" value="1"/>
</dbReference>
<evidence type="ECO:0000256" key="3">
    <source>
        <dbReference type="ARBA" id="ARBA00022527"/>
    </source>
</evidence>
<accession>A0ABP0SRS3</accession>
<dbReference type="InterPro" id="IPR002110">
    <property type="entry name" value="Ankyrin_rpt"/>
</dbReference>
<keyword evidence="3" id="KW-0723">Serine/threonine-protein kinase</keyword>
<dbReference type="Pfam" id="PF00069">
    <property type="entry name" value="Pkinase"/>
    <property type="match status" value="1"/>
</dbReference>
<evidence type="ECO:0000256" key="1">
    <source>
        <dbReference type="ARBA" id="ARBA00008874"/>
    </source>
</evidence>
<comment type="similarity">
    <text evidence="1">Belongs to the protein kinase superfamily. STE Ser/Thr protein kinase family. STE20 subfamily.</text>
</comment>
<evidence type="ECO:0000256" key="4">
    <source>
        <dbReference type="ARBA" id="ARBA00022679"/>
    </source>
</evidence>
<dbReference type="Pfam" id="PF12796">
    <property type="entry name" value="Ank_2"/>
    <property type="match status" value="1"/>
</dbReference>
<feature type="compositionally biased region" description="Basic and acidic residues" evidence="12">
    <location>
        <begin position="500"/>
        <end position="520"/>
    </location>
</feature>
<evidence type="ECO:0000256" key="7">
    <source>
        <dbReference type="ARBA" id="ARBA00022840"/>
    </source>
</evidence>
<evidence type="ECO:0000256" key="6">
    <source>
        <dbReference type="ARBA" id="ARBA00022777"/>
    </source>
</evidence>
<keyword evidence="10" id="KW-0040">ANK repeat</keyword>